<dbReference type="CDD" id="cd16917">
    <property type="entry name" value="HATPase_UhpB-NarQ-NarX-like"/>
    <property type="match status" value="1"/>
</dbReference>
<dbReference type="RefSeq" id="WP_210157570.1">
    <property type="nucleotide sequence ID" value="NZ_JAFCNB010000011.1"/>
</dbReference>
<keyword evidence="3" id="KW-0597">Phosphoprotein</keyword>
<evidence type="ECO:0000313" key="13">
    <source>
        <dbReference type="Proteomes" id="UP000674234"/>
    </source>
</evidence>
<evidence type="ECO:0000256" key="2">
    <source>
        <dbReference type="ARBA" id="ARBA00012438"/>
    </source>
</evidence>
<feature type="transmembrane region" description="Helical" evidence="10">
    <location>
        <begin position="49"/>
        <end position="69"/>
    </location>
</feature>
<dbReference type="Pfam" id="PF07730">
    <property type="entry name" value="HisKA_3"/>
    <property type="match status" value="1"/>
</dbReference>
<evidence type="ECO:0000256" key="8">
    <source>
        <dbReference type="ARBA" id="ARBA00023012"/>
    </source>
</evidence>
<evidence type="ECO:0000256" key="4">
    <source>
        <dbReference type="ARBA" id="ARBA00022679"/>
    </source>
</evidence>
<keyword evidence="8" id="KW-0902">Two-component regulatory system</keyword>
<dbReference type="Gene3D" id="1.20.5.1930">
    <property type="match status" value="1"/>
</dbReference>
<keyword evidence="10" id="KW-0472">Membrane</keyword>
<feature type="transmembrane region" description="Helical" evidence="10">
    <location>
        <begin position="21"/>
        <end position="43"/>
    </location>
</feature>
<dbReference type="EC" id="2.7.13.3" evidence="2"/>
<keyword evidence="10" id="KW-0812">Transmembrane</keyword>
<dbReference type="InterPro" id="IPR011712">
    <property type="entry name" value="Sig_transdc_His_kin_sub3_dim/P"/>
</dbReference>
<dbReference type="InterPro" id="IPR025828">
    <property type="entry name" value="Put_sensor_dom"/>
</dbReference>
<evidence type="ECO:0000256" key="1">
    <source>
        <dbReference type="ARBA" id="ARBA00000085"/>
    </source>
</evidence>
<feature type="transmembrane region" description="Helical" evidence="10">
    <location>
        <begin position="114"/>
        <end position="135"/>
    </location>
</feature>
<keyword evidence="4" id="KW-0808">Transferase</keyword>
<dbReference type="InterPro" id="IPR036890">
    <property type="entry name" value="HATPase_C_sf"/>
</dbReference>
<evidence type="ECO:0000259" key="11">
    <source>
        <dbReference type="SMART" id="SM00387"/>
    </source>
</evidence>
<proteinExistence type="predicted"/>
<feature type="transmembrane region" description="Helical" evidence="10">
    <location>
        <begin position="155"/>
        <end position="175"/>
    </location>
</feature>
<name>A0A940WJV2_9ACTN</name>
<dbReference type="GO" id="GO:0005524">
    <property type="term" value="F:ATP binding"/>
    <property type="evidence" value="ECO:0007669"/>
    <property type="project" value="UniProtKB-KW"/>
</dbReference>
<keyword evidence="13" id="KW-1185">Reference proteome</keyword>
<dbReference type="PANTHER" id="PTHR24421">
    <property type="entry name" value="NITRATE/NITRITE SENSOR PROTEIN NARX-RELATED"/>
    <property type="match status" value="1"/>
</dbReference>
<keyword evidence="6" id="KW-0418">Kinase</keyword>
<organism evidence="12 13">
    <name type="scientific">Microbispora oryzae</name>
    <dbReference type="NCBI Taxonomy" id="2806554"/>
    <lineage>
        <taxon>Bacteria</taxon>
        <taxon>Bacillati</taxon>
        <taxon>Actinomycetota</taxon>
        <taxon>Actinomycetes</taxon>
        <taxon>Streptosporangiales</taxon>
        <taxon>Streptosporangiaceae</taxon>
        <taxon>Microbispora</taxon>
    </lineage>
</organism>
<feature type="region of interest" description="Disordered" evidence="9">
    <location>
        <begin position="390"/>
        <end position="409"/>
    </location>
</feature>
<comment type="catalytic activity">
    <reaction evidence="1">
        <text>ATP + protein L-histidine = ADP + protein N-phospho-L-histidine.</text>
        <dbReference type="EC" id="2.7.13.3"/>
    </reaction>
</comment>
<keyword evidence="10" id="KW-1133">Transmembrane helix</keyword>
<gene>
    <name evidence="12" type="ORF">JOL79_21030</name>
</gene>
<dbReference type="GO" id="GO:0000155">
    <property type="term" value="F:phosphorelay sensor kinase activity"/>
    <property type="evidence" value="ECO:0007669"/>
    <property type="project" value="InterPro"/>
</dbReference>
<dbReference type="Pfam" id="PF02518">
    <property type="entry name" value="HATPase_c"/>
    <property type="match status" value="1"/>
</dbReference>
<feature type="region of interest" description="Disordered" evidence="9">
    <location>
        <begin position="359"/>
        <end position="379"/>
    </location>
</feature>
<sequence length="409" mass="43741">MTPSPWERIRAGYSGREWLRTVHIAVGLPTGLLAATVIIGLAILSVVFVWTVIAPVVGLPLLLWAVPFFTRVQRARFSAYLGVDIPPIPPPGPGVGPLRRLIQRARRRSTWRQVAYHLLAPLISAAGAIGLAATWSGGVAGVILALRALFAGDTWWWAPPAIFALAGFLLGPWVARVISTLDTLAAEALLGPSLSDELAQRVETLQVSRTELIEAADAERRRIERDLHDGAQQRLVSLAMDLGMARAVLTDLPEPAREVIARAHEESKLVLKELREFVRGLHPAVLNDQGLDAALSGIASRVRVPVRLCVELDARPSPAIEAVAFFVVSEALANVAKHARASAAEVTVRTEEGRLRLSVRDDGRGGADPHGGGTGLRGLAQRVGSVDGTLTIESPRGGPTTIEADLPCV</sequence>
<dbReference type="PANTHER" id="PTHR24421:SF10">
    <property type="entry name" value="NITRATE_NITRITE SENSOR PROTEIN NARQ"/>
    <property type="match status" value="1"/>
</dbReference>
<protein>
    <recommendedName>
        <fullName evidence="2">histidine kinase</fullName>
        <ecNumber evidence="2">2.7.13.3</ecNumber>
    </recommendedName>
</protein>
<dbReference type="SUPFAM" id="SSF55874">
    <property type="entry name" value="ATPase domain of HSP90 chaperone/DNA topoisomerase II/histidine kinase"/>
    <property type="match status" value="1"/>
</dbReference>
<evidence type="ECO:0000256" key="10">
    <source>
        <dbReference type="SAM" id="Phobius"/>
    </source>
</evidence>
<evidence type="ECO:0000256" key="7">
    <source>
        <dbReference type="ARBA" id="ARBA00022840"/>
    </source>
</evidence>
<evidence type="ECO:0000256" key="3">
    <source>
        <dbReference type="ARBA" id="ARBA00022553"/>
    </source>
</evidence>
<evidence type="ECO:0000256" key="9">
    <source>
        <dbReference type="SAM" id="MobiDB-lite"/>
    </source>
</evidence>
<feature type="domain" description="Histidine kinase/HSP90-like ATPase" evidence="11">
    <location>
        <begin position="319"/>
        <end position="409"/>
    </location>
</feature>
<comment type="caution">
    <text evidence="12">The sequence shown here is derived from an EMBL/GenBank/DDBJ whole genome shotgun (WGS) entry which is preliminary data.</text>
</comment>
<keyword evidence="5" id="KW-0547">Nucleotide-binding</keyword>
<accession>A0A940WJV2</accession>
<dbReference type="EMBL" id="JAFCNB010000011">
    <property type="protein sequence ID" value="MBP2706298.1"/>
    <property type="molecule type" value="Genomic_DNA"/>
</dbReference>
<reference evidence="12" key="1">
    <citation type="submission" date="2021-02" db="EMBL/GenBank/DDBJ databases">
        <title>Draft genome sequence of Microbispora sp. RL4-1S isolated from rice leaves in Thailand.</title>
        <authorList>
            <person name="Muangham S."/>
            <person name="Duangmal K."/>
        </authorList>
    </citation>
    <scope>NUCLEOTIDE SEQUENCE</scope>
    <source>
        <strain evidence="12">RL4-1S</strain>
    </source>
</reference>
<dbReference type="GO" id="GO:0046983">
    <property type="term" value="F:protein dimerization activity"/>
    <property type="evidence" value="ECO:0007669"/>
    <property type="project" value="InterPro"/>
</dbReference>
<dbReference type="SMART" id="SM00387">
    <property type="entry name" value="HATPase_c"/>
    <property type="match status" value="1"/>
</dbReference>
<dbReference type="Gene3D" id="3.30.565.10">
    <property type="entry name" value="Histidine kinase-like ATPase, C-terminal domain"/>
    <property type="match status" value="1"/>
</dbReference>
<dbReference type="Proteomes" id="UP000674234">
    <property type="component" value="Unassembled WGS sequence"/>
</dbReference>
<dbReference type="InterPro" id="IPR003594">
    <property type="entry name" value="HATPase_dom"/>
</dbReference>
<dbReference type="Pfam" id="PF13796">
    <property type="entry name" value="Sensor"/>
    <property type="match status" value="1"/>
</dbReference>
<keyword evidence="7" id="KW-0067">ATP-binding</keyword>
<dbReference type="GO" id="GO:0016020">
    <property type="term" value="C:membrane"/>
    <property type="evidence" value="ECO:0007669"/>
    <property type="project" value="InterPro"/>
</dbReference>
<evidence type="ECO:0000256" key="5">
    <source>
        <dbReference type="ARBA" id="ARBA00022741"/>
    </source>
</evidence>
<dbReference type="InterPro" id="IPR050482">
    <property type="entry name" value="Sensor_HK_TwoCompSys"/>
</dbReference>
<dbReference type="AlphaFoldDB" id="A0A940WJV2"/>
<evidence type="ECO:0000256" key="6">
    <source>
        <dbReference type="ARBA" id="ARBA00022777"/>
    </source>
</evidence>
<evidence type="ECO:0000313" key="12">
    <source>
        <dbReference type="EMBL" id="MBP2706298.1"/>
    </source>
</evidence>